<evidence type="ECO:0000256" key="3">
    <source>
        <dbReference type="ARBA" id="ARBA00012886"/>
    </source>
</evidence>
<dbReference type="GO" id="GO:0005773">
    <property type="term" value="C:vacuole"/>
    <property type="evidence" value="ECO:0007669"/>
    <property type="project" value="TreeGrafter"/>
</dbReference>
<evidence type="ECO:0000256" key="1">
    <source>
        <dbReference type="ARBA" id="ARBA00004239"/>
    </source>
</evidence>
<dbReference type="AlphaFoldDB" id="A0A6C0BU06"/>
<evidence type="ECO:0000256" key="6">
    <source>
        <dbReference type="ARBA" id="ARBA00022801"/>
    </source>
</evidence>
<evidence type="ECO:0000256" key="2">
    <source>
        <dbReference type="ARBA" id="ARBA00011083"/>
    </source>
</evidence>
<protein>
    <recommendedName>
        <fullName evidence="3">folate gamma-glutamyl hydrolase</fullName>
        <ecNumber evidence="3">3.4.19.9</ecNumber>
    </recommendedName>
</protein>
<evidence type="ECO:0000313" key="7">
    <source>
        <dbReference type="EMBL" id="QHS95726.1"/>
    </source>
</evidence>
<dbReference type="Gene3D" id="3.40.50.880">
    <property type="match status" value="1"/>
</dbReference>
<keyword evidence="5" id="KW-0732">Signal</keyword>
<dbReference type="PANTHER" id="PTHR11315:SF0">
    <property type="entry name" value="FOLATE GAMMA-GLUTAMYL HYDROLASE"/>
    <property type="match status" value="1"/>
</dbReference>
<comment type="similarity">
    <text evidence="2">Belongs to the peptidase C26 family.</text>
</comment>
<dbReference type="SUPFAM" id="SSF52317">
    <property type="entry name" value="Class I glutamine amidotransferase-like"/>
    <property type="match status" value="1"/>
</dbReference>
<dbReference type="InterPro" id="IPR029062">
    <property type="entry name" value="Class_I_gatase-like"/>
</dbReference>
<dbReference type="EC" id="3.4.19.9" evidence="3"/>
<dbReference type="GO" id="GO:0005576">
    <property type="term" value="C:extracellular region"/>
    <property type="evidence" value="ECO:0007669"/>
    <property type="project" value="UniProtKB-SubCell"/>
</dbReference>
<dbReference type="EMBL" id="MN739256">
    <property type="protein sequence ID" value="QHS95726.1"/>
    <property type="molecule type" value="Genomic_DNA"/>
</dbReference>
<dbReference type="InterPro" id="IPR011697">
    <property type="entry name" value="Peptidase_C26"/>
</dbReference>
<evidence type="ECO:0000256" key="4">
    <source>
        <dbReference type="ARBA" id="ARBA00022525"/>
    </source>
</evidence>
<comment type="subcellular location">
    <subcellularLocation>
        <location evidence="1">Secreted</location>
        <location evidence="1">Extracellular space</location>
    </subcellularLocation>
</comment>
<proteinExistence type="inferred from homology"/>
<accession>A0A6C0BU06</accession>
<dbReference type="Pfam" id="PF07722">
    <property type="entry name" value="Peptidase_C26"/>
    <property type="match status" value="1"/>
</dbReference>
<dbReference type="PROSITE" id="PS51273">
    <property type="entry name" value="GATASE_TYPE_1"/>
    <property type="match status" value="1"/>
</dbReference>
<organism evidence="7">
    <name type="scientific">viral metagenome</name>
    <dbReference type="NCBI Taxonomy" id="1070528"/>
    <lineage>
        <taxon>unclassified sequences</taxon>
        <taxon>metagenomes</taxon>
        <taxon>organismal metagenomes</taxon>
    </lineage>
</organism>
<reference evidence="7" key="1">
    <citation type="journal article" date="2020" name="Nature">
        <title>Giant virus diversity and host interactions through global metagenomics.</title>
        <authorList>
            <person name="Schulz F."/>
            <person name="Roux S."/>
            <person name="Paez-Espino D."/>
            <person name="Jungbluth S."/>
            <person name="Walsh D.A."/>
            <person name="Denef V.J."/>
            <person name="McMahon K.D."/>
            <person name="Konstantinidis K.T."/>
            <person name="Eloe-Fadrosh E.A."/>
            <person name="Kyrpides N.C."/>
            <person name="Woyke T."/>
        </authorList>
    </citation>
    <scope>NUCLEOTIDE SEQUENCE</scope>
    <source>
        <strain evidence="7">GVMAG-M-3300018868-6</strain>
    </source>
</reference>
<dbReference type="PANTHER" id="PTHR11315">
    <property type="entry name" value="PROTEASE FAMILY C26 GAMMA-GLUTAMYL HYDROLASE"/>
    <property type="match status" value="1"/>
</dbReference>
<keyword evidence="6" id="KW-0378">Hydrolase</keyword>
<dbReference type="GO" id="GO:0034722">
    <property type="term" value="F:gamma-glutamyl-peptidase activity"/>
    <property type="evidence" value="ECO:0007669"/>
    <property type="project" value="UniProtKB-EC"/>
</dbReference>
<keyword evidence="4" id="KW-0964">Secreted</keyword>
<name>A0A6C0BU06_9ZZZZ</name>
<dbReference type="InterPro" id="IPR015527">
    <property type="entry name" value="Pept_C26_g-glut_hydrolase"/>
</dbReference>
<sequence length="332" mass="39044">MELNLHPIIGVLSVPVSKTKRSANYASYIPNSYMKWIEMSGARTAPIIFTLEPDRIAEILSQVNGVLFPGGSIDRTTNTDFRKYINAYKQIINYAKQQTEAGNHFPLWSTCLGFEFMMMMEGHTEQEVHDYYIKSFGIESVDARSYSVPLELMYSEEKDGEEKYMKTILSPLFSEMTLDDITKYQRENVFYMNHGYGFPLTPELLLWYRQFIHILAKNKDKQGVEYVSAIKYKKYPFYGVQFHPEKPNFEWLDDTIPHNELAINASTQFSNLFINEARKNHNQMIDERIQSYFYPLHSRDEVLDIIEPEHKKNAEFKSAFERSYFFTPDHRI</sequence>
<dbReference type="GO" id="GO:0046900">
    <property type="term" value="P:tetrahydrofolylpolyglutamate metabolic process"/>
    <property type="evidence" value="ECO:0007669"/>
    <property type="project" value="TreeGrafter"/>
</dbReference>
<evidence type="ECO:0000256" key="5">
    <source>
        <dbReference type="ARBA" id="ARBA00022729"/>
    </source>
</evidence>
<dbReference type="PROSITE" id="PS51275">
    <property type="entry name" value="PEPTIDASE_C26_GGH"/>
    <property type="match status" value="1"/>
</dbReference>